<dbReference type="GO" id="GO:0003676">
    <property type="term" value="F:nucleic acid binding"/>
    <property type="evidence" value="ECO:0007669"/>
    <property type="project" value="InterPro"/>
</dbReference>
<keyword evidence="4" id="KW-0809">Transit peptide</keyword>
<dbReference type="PANTHER" id="PTHR24123:SF139">
    <property type="entry name" value="ANKYRIN"/>
    <property type="match status" value="1"/>
</dbReference>
<keyword evidence="5 6" id="KW-0040">ANK repeat</keyword>
<accession>A0A3Q7G068</accession>
<dbReference type="InterPro" id="IPR036770">
    <property type="entry name" value="Ankyrin_rpt-contain_sf"/>
</dbReference>
<dbReference type="Gene3D" id="1.25.70.10">
    <property type="entry name" value="Transcription termination factor 3, mitochondrial"/>
    <property type="match status" value="1"/>
</dbReference>
<dbReference type="SMART" id="SM00248">
    <property type="entry name" value="ANK"/>
    <property type="match status" value="12"/>
</dbReference>
<keyword evidence="2" id="KW-0804">Transcription</keyword>
<dbReference type="PROSITE" id="PS50297">
    <property type="entry name" value="ANK_REP_REGION"/>
    <property type="match status" value="4"/>
</dbReference>
<keyword evidence="2" id="KW-0806">Transcription termination</keyword>
<keyword evidence="8" id="KW-1185">Reference proteome</keyword>
<evidence type="ECO:0000256" key="2">
    <source>
        <dbReference type="ARBA" id="ARBA00022472"/>
    </source>
</evidence>
<dbReference type="Pfam" id="PF02536">
    <property type="entry name" value="mTERF"/>
    <property type="match status" value="1"/>
</dbReference>
<reference evidence="7" key="2">
    <citation type="submission" date="2019-01" db="UniProtKB">
        <authorList>
            <consortium name="EnsemblPlants"/>
        </authorList>
    </citation>
    <scope>IDENTIFICATION</scope>
    <source>
        <strain evidence="7">cv. Heinz 1706</strain>
    </source>
</reference>
<protein>
    <submittedName>
        <fullName evidence="7">Uncharacterized protein</fullName>
    </submittedName>
</protein>
<feature type="repeat" description="ANK" evidence="6">
    <location>
        <begin position="89"/>
        <end position="117"/>
    </location>
</feature>
<organism evidence="7">
    <name type="scientific">Solanum lycopersicum</name>
    <name type="common">Tomato</name>
    <name type="synonym">Lycopersicon esculentum</name>
    <dbReference type="NCBI Taxonomy" id="4081"/>
    <lineage>
        <taxon>Eukaryota</taxon>
        <taxon>Viridiplantae</taxon>
        <taxon>Streptophyta</taxon>
        <taxon>Embryophyta</taxon>
        <taxon>Tracheophyta</taxon>
        <taxon>Spermatophyta</taxon>
        <taxon>Magnoliopsida</taxon>
        <taxon>eudicotyledons</taxon>
        <taxon>Gunneridae</taxon>
        <taxon>Pentapetalae</taxon>
        <taxon>asterids</taxon>
        <taxon>lamiids</taxon>
        <taxon>Solanales</taxon>
        <taxon>Solanaceae</taxon>
        <taxon>Solanoideae</taxon>
        <taxon>Solaneae</taxon>
        <taxon>Solanum</taxon>
        <taxon>Solanum subgen. Lycopersicon</taxon>
    </lineage>
</organism>
<feature type="repeat" description="ANK" evidence="6">
    <location>
        <begin position="587"/>
        <end position="619"/>
    </location>
</feature>
<evidence type="ECO:0000256" key="4">
    <source>
        <dbReference type="ARBA" id="ARBA00022946"/>
    </source>
</evidence>
<evidence type="ECO:0000256" key="6">
    <source>
        <dbReference type="PROSITE-ProRule" id="PRU00023"/>
    </source>
</evidence>
<dbReference type="PaxDb" id="4081-Solyc02g093950.2.1"/>
<dbReference type="Pfam" id="PF13606">
    <property type="entry name" value="Ank_3"/>
    <property type="match status" value="1"/>
</dbReference>
<comment type="similarity">
    <text evidence="1">Belongs to the mTERF family.</text>
</comment>
<evidence type="ECO:0000256" key="3">
    <source>
        <dbReference type="ARBA" id="ARBA00022737"/>
    </source>
</evidence>
<dbReference type="Gene3D" id="1.25.40.20">
    <property type="entry name" value="Ankyrin repeat-containing domain"/>
    <property type="match status" value="3"/>
</dbReference>
<reference evidence="7" key="1">
    <citation type="journal article" date="2012" name="Nature">
        <title>The tomato genome sequence provides insights into fleshy fruit evolution.</title>
        <authorList>
            <consortium name="Tomato Genome Consortium"/>
        </authorList>
    </citation>
    <scope>NUCLEOTIDE SEQUENCE [LARGE SCALE GENOMIC DNA]</scope>
    <source>
        <strain evidence="7">cv. Heinz 1706</strain>
    </source>
</reference>
<proteinExistence type="inferred from homology"/>
<dbReference type="Pfam" id="PF12796">
    <property type="entry name" value="Ank_2"/>
    <property type="match status" value="3"/>
</dbReference>
<dbReference type="STRING" id="4081.A0A3Q7G068"/>
<dbReference type="FunCoup" id="A0A3Q7G068">
    <property type="interactions" value="5"/>
</dbReference>
<dbReference type="InParanoid" id="A0A3Q7G068"/>
<dbReference type="SMART" id="SM00733">
    <property type="entry name" value="Mterf"/>
    <property type="match status" value="7"/>
</dbReference>
<dbReference type="PROSITE" id="PS50088">
    <property type="entry name" value="ANK_REPEAT"/>
    <property type="match status" value="7"/>
</dbReference>
<feature type="repeat" description="ANK" evidence="6">
    <location>
        <begin position="313"/>
        <end position="341"/>
    </location>
</feature>
<dbReference type="SUPFAM" id="SSF48403">
    <property type="entry name" value="Ankyrin repeat"/>
    <property type="match status" value="2"/>
</dbReference>
<dbReference type="Proteomes" id="UP000004994">
    <property type="component" value="Chromosome 2"/>
</dbReference>
<keyword evidence="2" id="KW-0805">Transcription regulation</keyword>
<dbReference type="InterPro" id="IPR003690">
    <property type="entry name" value="MTERF"/>
</dbReference>
<dbReference type="InterPro" id="IPR002110">
    <property type="entry name" value="Ankyrin_rpt"/>
</dbReference>
<feature type="repeat" description="ANK" evidence="6">
    <location>
        <begin position="554"/>
        <end position="586"/>
    </location>
</feature>
<dbReference type="AlphaFoldDB" id="A0A3Q7G068"/>
<keyword evidence="3" id="KW-0677">Repeat</keyword>
<dbReference type="Gramene" id="Solyc02g093950.3.1">
    <property type="protein sequence ID" value="Solyc02g093950.3.1"/>
    <property type="gene ID" value="Solyc02g093950.3"/>
</dbReference>
<dbReference type="GO" id="GO:0006353">
    <property type="term" value="P:DNA-templated transcription termination"/>
    <property type="evidence" value="ECO:0007669"/>
    <property type="project" value="UniProtKB-KW"/>
</dbReference>
<dbReference type="EnsemblPlants" id="Solyc02g093950.3.1">
    <property type="protein sequence ID" value="Solyc02g093950.3.1"/>
    <property type="gene ID" value="Solyc02g093950.3"/>
</dbReference>
<evidence type="ECO:0000313" key="8">
    <source>
        <dbReference type="Proteomes" id="UP000004994"/>
    </source>
</evidence>
<feature type="repeat" description="ANK" evidence="6">
    <location>
        <begin position="354"/>
        <end position="382"/>
    </location>
</feature>
<feature type="repeat" description="ANK" evidence="6">
    <location>
        <begin position="383"/>
        <end position="415"/>
    </location>
</feature>
<dbReference type="PANTHER" id="PTHR24123">
    <property type="entry name" value="ANKYRIN REPEAT-CONTAINING"/>
    <property type="match status" value="1"/>
</dbReference>
<sequence>MTVFAHSGGGGGFLAGKQVFPVNYEAEVSRRLLEASHTNDLTLALECIADPFVDVNFVGDVCLKVRKAEVVTHDELPNEVRIIYEEFKTDVTALFLAAHNGNVALVRKLLSTGADVNHKLFRGFPTTSAVREGHLEILEMLVKAGSSQQACEEALLEASCHGHARIVEVLMESDLIRPRIAIHAFFTACCRGYVNVVDTLLKLGVTVNATNRVLLQSSKPSLHTNVDCTALVAAIVCRQVSVVRLLLEAGAKTDGPVQLGAWSWDAASGEEFRVGAGLADSYAITWCAVEYFEASGAILQMLLQRLDSCTTLSGRTLLHHAILCGNAGAVSVLLKCGAYVESPVITTRNIEFRPIHMAARLGFSSVLKCLIEFGCDLDARTDTGDTALMISARFKREECLKVLTRAGADFGLVNVAGESAISIAVSNRWKLSFQGAVLEVIQSGKVPKSSNASVFSPLLFVARSRDLLSLKALVGRGEIDLDSQDDQGFSAVMITAAEGHVEGFRLLVYAGANVKLQNKSGETAITLCALNTNHDRFEKVLLDFALEQDSRNAAGFYALHCAARCGDLDAVKLLTTRGYDVNMSNGDGYTPLMLAAREGHGRTCEFLISCGARCDMKNAMGETALSLARKMLKNEAERVILDELARKLVLTGAQVKKHIKGGKGSPHMKVLTMVEAAGILRWGKSSRRNVVCQEAEVGPSLRFQKMRLRKGDAELPGIFRVITSKNKEVHFVCEGGSEMAALWLVEIMQMESSSSINVVQTYNRSAAIGFAVIFVHYLRLTAESEVDGSFSLRLVPPTLVAAEKEEAKAVLTLFLKKQGLSNALAARAINRSESFIEHLVSRLHSVHKSRYLVGRELTTLEIRDALIPYLEALHEEYGSILVDVVESFPNPPVVEKIEETVEKVPIPVTPASPPSAVLDSKKLKALARVTDIGPTGKLPPHILYLVELGMDIERIRVITRKFPAFAYYSLEGKIKPVVEFLLDLGVPRSQIPTILSKRPQLCGISLSDNLIPTMTFLEELGVDKEQWAKVIYRFPALLTYSRPKLKATVDFLYEMGLSAECVSKVLTRCPNIISYSVEDKLRPATEYFRSMGVDVGVLLYRCPQTFGLSIEANIKPATEFFKDKGFSMTEIATMVSRYGALYTFSFAKLVLKWEFFLTMGYPRTELVKFPQYFGYSLEERIKPRLAIMTDKGVRLLLNQMLSLSEDAFNKALEKKLQKLIDS</sequence>
<evidence type="ECO:0000313" key="7">
    <source>
        <dbReference type="EnsemblPlants" id="Solyc02g093950.3.1"/>
    </source>
</evidence>
<dbReference type="InterPro" id="IPR038538">
    <property type="entry name" value="MTERF_sf"/>
</dbReference>
<feature type="repeat" description="ANK" evidence="6">
    <location>
        <begin position="487"/>
        <end position="519"/>
    </location>
</feature>
<evidence type="ECO:0000256" key="5">
    <source>
        <dbReference type="ARBA" id="ARBA00023043"/>
    </source>
</evidence>
<name>A0A3Q7G068_SOLLC</name>
<dbReference type="InterPro" id="IPR051165">
    <property type="entry name" value="Multifunctional_ANK_Repeat"/>
</dbReference>
<evidence type="ECO:0000256" key="1">
    <source>
        <dbReference type="ARBA" id="ARBA00007692"/>
    </source>
</evidence>